<dbReference type="Pfam" id="PF10970">
    <property type="entry name" value="GerPE"/>
    <property type="match status" value="1"/>
</dbReference>
<dbReference type="RefSeq" id="WP_188692249.1">
    <property type="nucleotide sequence ID" value="NZ_BMIR01000006.1"/>
</dbReference>
<sequence>MEPRTSKVDRLFIRNISLSSCCEIGDTHTLAPENDAYAIQRQLPIFLGSEGKFSDYDTFYTPLLVTNVYEPIQTAFVNDEPIINVSTVKITSVSAASIIQVGSTATIDAQFRGINIRNYLRTPNE</sequence>
<accession>A0A8J2VVW0</accession>
<proteinExistence type="predicted"/>
<reference evidence="1" key="1">
    <citation type="journal article" date="2014" name="Int. J. Syst. Evol. Microbiol.">
        <title>Complete genome sequence of Corynebacterium casei LMG S-19264T (=DSM 44701T), isolated from a smear-ripened cheese.</title>
        <authorList>
            <consortium name="US DOE Joint Genome Institute (JGI-PGF)"/>
            <person name="Walter F."/>
            <person name="Albersmeier A."/>
            <person name="Kalinowski J."/>
            <person name="Ruckert C."/>
        </authorList>
    </citation>
    <scope>NUCLEOTIDE SEQUENCE</scope>
    <source>
        <strain evidence="1">CGMCC 1.15371</strain>
    </source>
</reference>
<evidence type="ECO:0000313" key="1">
    <source>
        <dbReference type="EMBL" id="GGE39169.1"/>
    </source>
</evidence>
<dbReference type="InterPro" id="IPR024496">
    <property type="entry name" value="Spore_germ_GerPE"/>
</dbReference>
<evidence type="ECO:0000313" key="2">
    <source>
        <dbReference type="Proteomes" id="UP000628775"/>
    </source>
</evidence>
<keyword evidence="2" id="KW-1185">Reference proteome</keyword>
<gene>
    <name evidence="1" type="ORF">GCM10011391_17450</name>
</gene>
<evidence type="ECO:0008006" key="3">
    <source>
        <dbReference type="Google" id="ProtNLM"/>
    </source>
</evidence>
<dbReference type="EMBL" id="BMIR01000006">
    <property type="protein sequence ID" value="GGE39169.1"/>
    <property type="molecule type" value="Genomic_DNA"/>
</dbReference>
<organism evidence="1 2">
    <name type="scientific">Pullulanibacillus camelliae</name>
    <dbReference type="NCBI Taxonomy" id="1707096"/>
    <lineage>
        <taxon>Bacteria</taxon>
        <taxon>Bacillati</taxon>
        <taxon>Bacillota</taxon>
        <taxon>Bacilli</taxon>
        <taxon>Bacillales</taxon>
        <taxon>Sporolactobacillaceae</taxon>
        <taxon>Pullulanibacillus</taxon>
    </lineage>
</organism>
<dbReference type="Proteomes" id="UP000628775">
    <property type="component" value="Unassembled WGS sequence"/>
</dbReference>
<comment type="caution">
    <text evidence="1">The sequence shown here is derived from an EMBL/GenBank/DDBJ whole genome shotgun (WGS) entry which is preliminary data.</text>
</comment>
<name>A0A8J2VVW0_9BACL</name>
<reference evidence="1" key="2">
    <citation type="submission" date="2020-09" db="EMBL/GenBank/DDBJ databases">
        <authorList>
            <person name="Sun Q."/>
            <person name="Zhou Y."/>
        </authorList>
    </citation>
    <scope>NUCLEOTIDE SEQUENCE</scope>
    <source>
        <strain evidence="1">CGMCC 1.15371</strain>
    </source>
</reference>
<dbReference type="AlphaFoldDB" id="A0A8J2VVW0"/>
<protein>
    <recommendedName>
        <fullName evidence="3">Spore germination protein GerPE</fullName>
    </recommendedName>
</protein>